<dbReference type="RefSeq" id="WP_199385176.1">
    <property type="nucleotide sequence ID" value="NZ_JAEMHM010000013.1"/>
</dbReference>
<gene>
    <name evidence="2" type="ORF">JFN93_16345</name>
</gene>
<evidence type="ECO:0000313" key="2">
    <source>
        <dbReference type="EMBL" id="MBJ6726285.1"/>
    </source>
</evidence>
<keyword evidence="3" id="KW-1185">Reference proteome</keyword>
<organism evidence="2 3">
    <name type="scientific">Geomesophilobacter sediminis</name>
    <dbReference type="NCBI Taxonomy" id="2798584"/>
    <lineage>
        <taxon>Bacteria</taxon>
        <taxon>Pseudomonadati</taxon>
        <taxon>Thermodesulfobacteriota</taxon>
        <taxon>Desulfuromonadia</taxon>
        <taxon>Geobacterales</taxon>
        <taxon>Geobacteraceae</taxon>
        <taxon>Geomesophilobacter</taxon>
    </lineage>
</organism>
<dbReference type="PROSITE" id="PS51387">
    <property type="entry name" value="FAD_PCMH"/>
    <property type="match status" value="1"/>
</dbReference>
<accession>A0A8J7JMT6</accession>
<dbReference type="InterPro" id="IPR036318">
    <property type="entry name" value="FAD-bd_PCMH-like_sf"/>
</dbReference>
<dbReference type="InterPro" id="IPR016169">
    <property type="entry name" value="FAD-bd_PCMH_sub2"/>
</dbReference>
<dbReference type="GO" id="GO:0071949">
    <property type="term" value="F:FAD binding"/>
    <property type="evidence" value="ECO:0007669"/>
    <property type="project" value="InterPro"/>
</dbReference>
<feature type="domain" description="FAD-binding PCMH-type" evidence="1">
    <location>
        <begin position="151"/>
        <end position="321"/>
    </location>
</feature>
<reference evidence="2" key="1">
    <citation type="submission" date="2020-12" db="EMBL/GenBank/DDBJ databases">
        <title>Geomonas sp. Red875, isolated from river sediment.</title>
        <authorList>
            <person name="Xu Z."/>
            <person name="Zhang Z."/>
            <person name="Masuda Y."/>
            <person name="Itoh H."/>
            <person name="Senoo K."/>
        </authorList>
    </citation>
    <scope>NUCLEOTIDE SEQUENCE</scope>
    <source>
        <strain evidence="2">Red875</strain>
    </source>
</reference>
<sequence>MDCLEVSAEQALQMAKGCRQYAMCKIDFLGTGICESGADRRFVAYYPQGRMLLYAALAEGKIPVTARAKEIADGCTLCGKCDYQCYFVTGMRPTAVMRALKRFVVGHPQPDRAASDADPLLAEIRAIVGSRWADSDPAVTVTYSTDPCPLADQRIPRYVVLPESAEQVAALLALFREHGIAWTVRGNGTNILGFALGDGAIIDMNRMKRIEFDEKNWTARIGPGVTAFELQSEAVRRGYRVCVAEGAASVISSIMTSGILSLLSTAYGTCASNVVDAEFVSREGRRFSLNDKEAPNLFAFQMTDQESRFVCTSATIKLHPRSDDEAGVLVPFQGLDDAVAFARDCAVRRIGFGIGILGAEYVSSFISPTQAQAVTVKETLSTKLGMEYLVVVLGDRHALRSVADMGRPLIDQKLFRTLNLGLNALGAAEWLELLTEVSQEEPFSYLKIQGFSELAETALGPSPEALLKEVDPDLRSFYAELYAGSEMTDLVWLNMFRVTSSRIGREKHFFPILVYLPLEAELLGVLVREFAAIAAKHGIKHDLGFITPVDDGKRCMFEYDYFVDHTDPAQIADFRVAAGEVGAVIEKYAAKTGTIRWLRYLLHQGVCRMENLLYC</sequence>
<dbReference type="PANTHER" id="PTHR42934:SF2">
    <property type="entry name" value="GLYCOLATE OXIDASE SUBUNIT GLCD"/>
    <property type="match status" value="1"/>
</dbReference>
<dbReference type="Proteomes" id="UP000636888">
    <property type="component" value="Unassembled WGS sequence"/>
</dbReference>
<evidence type="ECO:0000259" key="1">
    <source>
        <dbReference type="PROSITE" id="PS51387"/>
    </source>
</evidence>
<proteinExistence type="predicted"/>
<dbReference type="Gene3D" id="3.30.465.10">
    <property type="match status" value="1"/>
</dbReference>
<dbReference type="InterPro" id="IPR006094">
    <property type="entry name" value="Oxid_FAD_bind_N"/>
</dbReference>
<dbReference type="SUPFAM" id="SSF56176">
    <property type="entry name" value="FAD-binding/transporter-associated domain-like"/>
    <property type="match status" value="1"/>
</dbReference>
<comment type="caution">
    <text evidence="2">The sequence shown here is derived from an EMBL/GenBank/DDBJ whole genome shotgun (WGS) entry which is preliminary data.</text>
</comment>
<dbReference type="Pfam" id="PF01565">
    <property type="entry name" value="FAD_binding_4"/>
    <property type="match status" value="1"/>
</dbReference>
<dbReference type="EMBL" id="JAEMHM010000013">
    <property type="protein sequence ID" value="MBJ6726285.1"/>
    <property type="molecule type" value="Genomic_DNA"/>
</dbReference>
<dbReference type="PANTHER" id="PTHR42934">
    <property type="entry name" value="GLYCOLATE OXIDASE SUBUNIT GLCD"/>
    <property type="match status" value="1"/>
</dbReference>
<protein>
    <submittedName>
        <fullName evidence="2">FAD-dependent oxidoreductase</fullName>
    </submittedName>
</protein>
<name>A0A8J7JMT6_9BACT</name>
<dbReference type="AlphaFoldDB" id="A0A8J7JMT6"/>
<dbReference type="InterPro" id="IPR051914">
    <property type="entry name" value="FAD-linked_OxidoTrans_Type4"/>
</dbReference>
<dbReference type="InterPro" id="IPR016166">
    <property type="entry name" value="FAD-bd_PCMH"/>
</dbReference>
<evidence type="ECO:0000313" key="3">
    <source>
        <dbReference type="Proteomes" id="UP000636888"/>
    </source>
</evidence>